<dbReference type="AlphaFoldDB" id="A0A4Q1CHK9"/>
<comment type="caution">
    <text evidence="2">The sequence shown here is derived from an EMBL/GenBank/DDBJ whole genome shotgun (WGS) entry which is preliminary data.</text>
</comment>
<evidence type="ECO:0000313" key="3">
    <source>
        <dbReference type="Proteomes" id="UP000290204"/>
    </source>
</evidence>
<dbReference type="RefSeq" id="WP_129131192.1">
    <property type="nucleotide sequence ID" value="NZ_SDHW01000003.1"/>
</dbReference>
<comment type="similarity">
    <text evidence="1">Belongs to the Rv0495c family.</text>
</comment>
<proteinExistence type="inferred from homology"/>
<organism evidence="2 3">
    <name type="scientific">Lacibacter luteus</name>
    <dbReference type="NCBI Taxonomy" id="2508719"/>
    <lineage>
        <taxon>Bacteria</taxon>
        <taxon>Pseudomonadati</taxon>
        <taxon>Bacteroidota</taxon>
        <taxon>Chitinophagia</taxon>
        <taxon>Chitinophagales</taxon>
        <taxon>Chitinophagaceae</taxon>
        <taxon>Lacibacter</taxon>
    </lineage>
</organism>
<dbReference type="OrthoDB" id="597501at2"/>
<dbReference type="Proteomes" id="UP000290204">
    <property type="component" value="Unassembled WGS sequence"/>
</dbReference>
<gene>
    <name evidence="2" type="ORF">ESA94_12240</name>
</gene>
<reference evidence="2 3" key="1">
    <citation type="submission" date="2019-01" db="EMBL/GenBank/DDBJ databases">
        <title>Lacibacter sp. strain TTM-7.</title>
        <authorList>
            <person name="Chen W.-M."/>
        </authorList>
    </citation>
    <scope>NUCLEOTIDE SEQUENCE [LARGE SCALE GENOMIC DNA]</scope>
    <source>
        <strain evidence="2 3">TTM-7</strain>
    </source>
</reference>
<keyword evidence="3" id="KW-1185">Reference proteome</keyword>
<dbReference type="Pfam" id="PF11307">
    <property type="entry name" value="DUF3109"/>
    <property type="match status" value="1"/>
</dbReference>
<sequence>MIVIDEIYISDEVVEEQFVCDLNKCKGGCCVDGDAGAPLTNEELNEVINGYEKIKHLITAEGRKIVETEGFYHYDQEFGWVTPTISNGMCAYGIVDEKGIVKCAFEQQYYAGELKWKKPISCHLYPIKISKSKNTEQQYVNYEPRDPMCNPGCVNGQKLKVPVYVFLKEAIIRKYGEDFYEVLSQIADQYYASKEAKK</sequence>
<evidence type="ECO:0000313" key="2">
    <source>
        <dbReference type="EMBL" id="RXK59818.1"/>
    </source>
</evidence>
<dbReference type="InterPro" id="IPR021458">
    <property type="entry name" value="Rv0495c"/>
</dbReference>
<accession>A0A4Q1CHK9</accession>
<dbReference type="EMBL" id="SDHW01000003">
    <property type="protein sequence ID" value="RXK59818.1"/>
    <property type="molecule type" value="Genomic_DNA"/>
</dbReference>
<evidence type="ECO:0000256" key="1">
    <source>
        <dbReference type="ARBA" id="ARBA00093770"/>
    </source>
</evidence>
<protein>
    <submittedName>
        <fullName evidence="2">DUF3109 family protein</fullName>
    </submittedName>
</protein>
<name>A0A4Q1CHK9_9BACT</name>